<sequence length="371" mass="39783">MGRGASTDPSTSGRATPVRRQRLGGRLRLRRRRHRSPTPSSADPTASSQERTPSPYSEASVSAPQSYIPSPDDNDTPTGPYVAVAPLPVFRGDPGECPDAHLARFDRVCRANNATSTADAARIFPASLDADAALWYDLTASSSPPPWRAVRAAFLDFFRPPDAAGRARAEIMSLRQRPGEPINRYHLRMQGILRRSPDDAADDAFVKSAFVHGLRAEFQDWVAPQQPETTLDAVALALAWERAESLRDARRAAKAAAAGSGNGVSVSRCSFCDEEGHEEPDCEVRRRMMEMWLRSSSSGTAKGGAMARTVGEDAEEEGGGSARLGRLGSAVSARSAKCQCRKHQCGKKAAPANEVAGGGEANGGDTPKWDK</sequence>
<reference evidence="1" key="1">
    <citation type="submission" date="2021-05" db="EMBL/GenBank/DDBJ databases">
        <authorList>
            <person name="Scholz U."/>
            <person name="Mascher M."/>
            <person name="Fiebig A."/>
        </authorList>
    </citation>
    <scope>NUCLEOTIDE SEQUENCE [LARGE SCALE GENOMIC DNA]</scope>
</reference>
<evidence type="ECO:0000313" key="1">
    <source>
        <dbReference type="EnsemblPlants" id="AVESA.00010b.r2.3AG0419470.1.CDS.1"/>
    </source>
</evidence>
<evidence type="ECO:0000313" key="2">
    <source>
        <dbReference type="Proteomes" id="UP001732700"/>
    </source>
</evidence>
<organism evidence="1 2">
    <name type="scientific">Avena sativa</name>
    <name type="common">Oat</name>
    <dbReference type="NCBI Taxonomy" id="4498"/>
    <lineage>
        <taxon>Eukaryota</taxon>
        <taxon>Viridiplantae</taxon>
        <taxon>Streptophyta</taxon>
        <taxon>Embryophyta</taxon>
        <taxon>Tracheophyta</taxon>
        <taxon>Spermatophyta</taxon>
        <taxon>Magnoliopsida</taxon>
        <taxon>Liliopsida</taxon>
        <taxon>Poales</taxon>
        <taxon>Poaceae</taxon>
        <taxon>BOP clade</taxon>
        <taxon>Pooideae</taxon>
        <taxon>Poodae</taxon>
        <taxon>Poeae</taxon>
        <taxon>Poeae Chloroplast Group 1 (Aveneae type)</taxon>
        <taxon>Aveninae</taxon>
        <taxon>Avena</taxon>
    </lineage>
</organism>
<proteinExistence type="predicted"/>
<reference evidence="1" key="2">
    <citation type="submission" date="2025-09" db="UniProtKB">
        <authorList>
            <consortium name="EnsemblPlants"/>
        </authorList>
    </citation>
    <scope>IDENTIFICATION</scope>
</reference>
<dbReference type="EnsemblPlants" id="AVESA.00010b.r2.3AG0419470.1">
    <property type="protein sequence ID" value="AVESA.00010b.r2.3AG0419470.1.CDS.1"/>
    <property type="gene ID" value="AVESA.00010b.r2.3AG0419470"/>
</dbReference>
<protein>
    <submittedName>
        <fullName evidence="1">Uncharacterized protein</fullName>
    </submittedName>
</protein>
<dbReference type="Proteomes" id="UP001732700">
    <property type="component" value="Chromosome 3A"/>
</dbReference>
<name>A0ACD5VDI7_AVESA</name>
<keyword evidence="2" id="KW-1185">Reference proteome</keyword>
<accession>A0ACD5VDI7</accession>